<feature type="binding site" evidence="1">
    <location>
        <position position="6"/>
    </location>
    <ligand>
        <name>Zn(2+)</name>
        <dbReference type="ChEBI" id="CHEBI:29105"/>
    </ligand>
</feature>
<dbReference type="GO" id="GO:0032259">
    <property type="term" value="P:methylation"/>
    <property type="evidence" value="ECO:0007669"/>
    <property type="project" value="UniProtKB-KW"/>
</dbReference>
<feature type="binding site" evidence="1">
    <location>
        <position position="26"/>
    </location>
    <ligand>
        <name>Zn(2+)</name>
        <dbReference type="ChEBI" id="CHEBI:29105"/>
    </ligand>
</feature>
<dbReference type="GeneID" id="97381667"/>
<dbReference type="AlphaFoldDB" id="A0A4V2QCL8"/>
<accession>A0A4V2QCL8</accession>
<dbReference type="InterPro" id="IPR029063">
    <property type="entry name" value="SAM-dependent_MTases_sf"/>
</dbReference>
<dbReference type="EMBL" id="SLUM01000003">
    <property type="protein sequence ID" value="TCL60787.1"/>
    <property type="molecule type" value="Genomic_DNA"/>
</dbReference>
<keyword evidence="1" id="KW-0862">Zinc</keyword>
<dbReference type="GO" id="GO:0046872">
    <property type="term" value="F:metal ion binding"/>
    <property type="evidence" value="ECO:0007669"/>
    <property type="project" value="UniProtKB-KW"/>
</dbReference>
<dbReference type="Pfam" id="PF13649">
    <property type="entry name" value="Methyltransf_25"/>
    <property type="match status" value="1"/>
</dbReference>
<dbReference type="CDD" id="cd02440">
    <property type="entry name" value="AdoMet_MTases"/>
    <property type="match status" value="1"/>
</dbReference>
<keyword evidence="2" id="KW-0949">S-adenosyl-L-methionine</keyword>
<dbReference type="InterPro" id="IPR016718">
    <property type="entry name" value="rRNA_m1G-MeTrfase_A_prd"/>
</dbReference>
<reference evidence="5 6" key="1">
    <citation type="submission" date="2019-03" db="EMBL/GenBank/DDBJ databases">
        <title>Genomic Encyclopedia of Type Strains, Phase IV (KMG-IV): sequencing the most valuable type-strain genomes for metagenomic binning, comparative biology and taxonomic classification.</title>
        <authorList>
            <person name="Goeker M."/>
        </authorList>
    </citation>
    <scope>NUCLEOTIDE SEQUENCE [LARGE SCALE GENOMIC DNA]</scope>
    <source>
        <strain evidence="5 6">DSM 100451</strain>
    </source>
</reference>
<dbReference type="Proteomes" id="UP000295184">
    <property type="component" value="Unassembled WGS sequence"/>
</dbReference>
<dbReference type="RefSeq" id="WP_058962780.1">
    <property type="nucleotide sequence ID" value="NZ_CABKVM010000011.1"/>
</dbReference>
<dbReference type="SUPFAM" id="SSF53335">
    <property type="entry name" value="S-adenosyl-L-methionine-dependent methyltransferases"/>
    <property type="match status" value="1"/>
</dbReference>
<evidence type="ECO:0000259" key="3">
    <source>
        <dbReference type="Pfam" id="PF13649"/>
    </source>
</evidence>
<dbReference type="Gene3D" id="3.40.50.150">
    <property type="entry name" value="Vaccinia Virus protein VP39"/>
    <property type="match status" value="1"/>
</dbReference>
<evidence type="ECO:0000313" key="6">
    <source>
        <dbReference type="Proteomes" id="UP000295184"/>
    </source>
</evidence>
<organism evidence="5 6">
    <name type="scientific">Allofournierella massiliensis</name>
    <dbReference type="NCBI Taxonomy" id="1650663"/>
    <lineage>
        <taxon>Bacteria</taxon>
        <taxon>Bacillati</taxon>
        <taxon>Bacillota</taxon>
        <taxon>Clostridia</taxon>
        <taxon>Eubacteriales</taxon>
        <taxon>Oscillospiraceae</taxon>
        <taxon>Allofournierella</taxon>
    </lineage>
</organism>
<evidence type="ECO:0000256" key="2">
    <source>
        <dbReference type="PIRSR" id="PIRSR018249-2"/>
    </source>
</evidence>
<keyword evidence="5" id="KW-0489">Methyltransferase</keyword>
<dbReference type="Pfam" id="PF21302">
    <property type="entry name" value="Zn_ribbon_RlmA"/>
    <property type="match status" value="1"/>
</dbReference>
<feature type="binding site" evidence="1">
    <location>
        <position position="22"/>
    </location>
    <ligand>
        <name>Zn(2+)</name>
        <dbReference type="ChEBI" id="CHEBI:29105"/>
    </ligand>
</feature>
<dbReference type="GO" id="GO:0008168">
    <property type="term" value="F:methyltransferase activity"/>
    <property type="evidence" value="ECO:0007669"/>
    <property type="project" value="UniProtKB-KW"/>
</dbReference>
<feature type="binding site" evidence="2">
    <location>
        <begin position="99"/>
        <end position="100"/>
    </location>
    <ligand>
        <name>S-adenosyl-L-methionine</name>
        <dbReference type="ChEBI" id="CHEBI:59789"/>
    </ligand>
</feature>
<proteinExistence type="predicted"/>
<gene>
    <name evidence="5" type="ORF">EDD77_103110</name>
</gene>
<comment type="caution">
    <text evidence="5">The sequence shown here is derived from an EMBL/GenBank/DDBJ whole genome shotgun (WGS) entry which is preliminary data.</text>
</comment>
<dbReference type="PIRSF" id="PIRSF018249">
    <property type="entry name" value="MyrA_prd"/>
    <property type="match status" value="1"/>
</dbReference>
<name>A0A4V2QCL8_9FIRM</name>
<dbReference type="InterPro" id="IPR048647">
    <property type="entry name" value="RlmA_N"/>
</dbReference>
<feature type="binding site" evidence="2">
    <location>
        <position position="191"/>
    </location>
    <ligand>
        <name>S-adenosyl-L-methionine</name>
        <dbReference type="ChEBI" id="CHEBI:59789"/>
    </ligand>
</feature>
<evidence type="ECO:0000256" key="1">
    <source>
        <dbReference type="PIRSR" id="PIRSR018249-1"/>
    </source>
</evidence>
<evidence type="ECO:0000313" key="5">
    <source>
        <dbReference type="EMBL" id="TCL60787.1"/>
    </source>
</evidence>
<dbReference type="OrthoDB" id="5522265at2"/>
<dbReference type="STRING" id="1650663.GCA_001486665_00250"/>
<keyword evidence="5" id="KW-0808">Transferase</keyword>
<protein>
    <submittedName>
        <fullName evidence="5">23S rRNA (Guanine745-N1)-methyltransferase</fullName>
    </submittedName>
</protein>
<feature type="domain" description="23S rRNA (guanine(745)-N(1))-methyltransferase N-terminal" evidence="4">
    <location>
        <begin position="4"/>
        <end position="47"/>
    </location>
</feature>
<sequence length="277" mass="30006">MSGFVCPVCGGRLTDAGGAVRCPAGHSFDRAKEGYVNLLLVSRMHSKIPGDSKEMVAARNRFLNGGGYAPFAAELARLCAELARKKGGVLHILDAGCGEGYYDGAICAELERQGLPFRLAGFDISKAAVRLAAKRKLPNAAFAVASSFAAPVESGWADVVLNIFSPFAGEEFRRCLAPGGRLIYAVPTAEHLMGLKDVLYDEPYENPCQQVDYPGFSPAGETRAEDRITVEGQAIGDLFAMTPYYWKTPAEGSARLARLERLETPIGFRFLLYDRQD</sequence>
<feature type="domain" description="Methyltransferase" evidence="3">
    <location>
        <begin position="92"/>
        <end position="180"/>
    </location>
</feature>
<dbReference type="InterPro" id="IPR041698">
    <property type="entry name" value="Methyltransf_25"/>
</dbReference>
<feature type="binding site" evidence="1">
    <location>
        <position position="9"/>
    </location>
    <ligand>
        <name>Zn(2+)</name>
        <dbReference type="ChEBI" id="CHEBI:29105"/>
    </ligand>
</feature>
<keyword evidence="1" id="KW-0479">Metal-binding</keyword>
<feature type="binding site" evidence="2">
    <location>
        <position position="68"/>
    </location>
    <ligand>
        <name>S-adenosyl-L-methionine</name>
        <dbReference type="ChEBI" id="CHEBI:59789"/>
    </ligand>
</feature>
<evidence type="ECO:0000259" key="4">
    <source>
        <dbReference type="Pfam" id="PF21302"/>
    </source>
</evidence>